<accession>A0A5J4W8M7</accession>
<dbReference type="AlphaFoldDB" id="A0A5J4W8M7"/>
<gene>
    <name evidence="1" type="ORF">EZS28_013183</name>
</gene>
<organism evidence="1 2">
    <name type="scientific">Streblomastix strix</name>
    <dbReference type="NCBI Taxonomy" id="222440"/>
    <lineage>
        <taxon>Eukaryota</taxon>
        <taxon>Metamonada</taxon>
        <taxon>Preaxostyla</taxon>
        <taxon>Oxymonadida</taxon>
        <taxon>Streblomastigidae</taxon>
        <taxon>Streblomastix</taxon>
    </lineage>
</organism>
<proteinExistence type="predicted"/>
<dbReference type="Proteomes" id="UP000324800">
    <property type="component" value="Unassembled WGS sequence"/>
</dbReference>
<dbReference type="EMBL" id="SNRW01002928">
    <property type="protein sequence ID" value="KAA6391291.1"/>
    <property type="molecule type" value="Genomic_DNA"/>
</dbReference>
<evidence type="ECO:0000313" key="1">
    <source>
        <dbReference type="EMBL" id="KAA6391291.1"/>
    </source>
</evidence>
<evidence type="ECO:0000313" key="2">
    <source>
        <dbReference type="Proteomes" id="UP000324800"/>
    </source>
</evidence>
<sequence>MCLYKDLYDKSSAVQVTVSGKLNMFDCEFQGTYILDNYANSINTNESASNEALPKDVESHIDEVIMKHEKQQCFQGRTQEVRRIPDSIITADGKKPQESLAQDSAYVYKYCASGMYYL</sequence>
<comment type="caution">
    <text evidence="1">The sequence shown here is derived from an EMBL/GenBank/DDBJ whole genome shotgun (WGS) entry which is preliminary data.</text>
</comment>
<name>A0A5J4W8M7_9EUKA</name>
<protein>
    <submittedName>
        <fullName evidence="1">Uncharacterized protein</fullName>
    </submittedName>
</protein>
<reference evidence="1 2" key="1">
    <citation type="submission" date="2019-03" db="EMBL/GenBank/DDBJ databases">
        <title>Single cell metagenomics reveals metabolic interactions within the superorganism composed of flagellate Streblomastix strix and complex community of Bacteroidetes bacteria on its surface.</title>
        <authorList>
            <person name="Treitli S.C."/>
            <person name="Kolisko M."/>
            <person name="Husnik F."/>
            <person name="Keeling P."/>
            <person name="Hampl V."/>
        </authorList>
    </citation>
    <scope>NUCLEOTIDE SEQUENCE [LARGE SCALE GENOMIC DNA]</scope>
    <source>
        <strain evidence="1">ST1C</strain>
    </source>
</reference>